<dbReference type="InterPro" id="IPR004580">
    <property type="entry name" value="Rad18_fungi"/>
</dbReference>
<keyword evidence="15 17" id="KW-0539">Nucleus</keyword>
<dbReference type="STRING" id="1399860.A0A2C5Y1L0"/>
<feature type="domain" description="RING-type" evidence="19">
    <location>
        <begin position="29"/>
        <end position="67"/>
    </location>
</feature>
<proteinExistence type="inferred from homology"/>
<keyword evidence="12 17" id="KW-0862">Zinc</keyword>
<dbReference type="Proteomes" id="UP000226192">
    <property type="component" value="Unassembled WGS sequence"/>
</dbReference>
<dbReference type="GO" id="GO:0008270">
    <property type="term" value="F:zinc ion binding"/>
    <property type="evidence" value="ECO:0007669"/>
    <property type="project" value="UniProtKB-KW"/>
</dbReference>
<comment type="pathway">
    <text evidence="3 17">Protein modification; protein ubiquitination.</text>
</comment>
<evidence type="ECO:0000256" key="6">
    <source>
        <dbReference type="ARBA" id="ARBA00015551"/>
    </source>
</evidence>
<evidence type="ECO:0000256" key="11">
    <source>
        <dbReference type="ARBA" id="ARBA00022786"/>
    </source>
</evidence>
<dbReference type="OrthoDB" id="9049620at2759"/>
<dbReference type="PROSITE" id="PS50800">
    <property type="entry name" value="SAP"/>
    <property type="match status" value="1"/>
</dbReference>
<keyword evidence="10 16" id="KW-0863">Zinc-finger</keyword>
<dbReference type="PROSITE" id="PS00518">
    <property type="entry name" value="ZF_RING_1"/>
    <property type="match status" value="1"/>
</dbReference>
<dbReference type="GO" id="GO:0097505">
    <property type="term" value="C:Rad6-Rad18 complex"/>
    <property type="evidence" value="ECO:0007669"/>
    <property type="project" value="TreeGrafter"/>
</dbReference>
<comment type="similarity">
    <text evidence="4 17">Belongs to the RAD18 family.</text>
</comment>
<keyword evidence="7 17" id="KW-0808">Transferase</keyword>
<feature type="region of interest" description="Disordered" evidence="18">
    <location>
        <begin position="102"/>
        <end position="166"/>
    </location>
</feature>
<evidence type="ECO:0000256" key="9">
    <source>
        <dbReference type="ARBA" id="ARBA00022763"/>
    </source>
</evidence>
<dbReference type="NCBIfam" id="TIGR00599">
    <property type="entry name" value="rad18"/>
    <property type="match status" value="1"/>
</dbReference>
<evidence type="ECO:0000256" key="12">
    <source>
        <dbReference type="ARBA" id="ARBA00022833"/>
    </source>
</evidence>
<dbReference type="GO" id="GO:0006281">
    <property type="term" value="P:DNA repair"/>
    <property type="evidence" value="ECO:0007669"/>
    <property type="project" value="UniProtKB-KW"/>
</dbReference>
<feature type="compositionally biased region" description="Polar residues" evidence="18">
    <location>
        <begin position="352"/>
        <end position="366"/>
    </location>
</feature>
<keyword evidence="11 17" id="KW-0833">Ubl conjugation pathway</keyword>
<dbReference type="EMBL" id="NJET01000127">
    <property type="protein sequence ID" value="PHH60834.1"/>
    <property type="molecule type" value="Genomic_DNA"/>
</dbReference>
<evidence type="ECO:0000256" key="5">
    <source>
        <dbReference type="ARBA" id="ARBA00012483"/>
    </source>
</evidence>
<feature type="domain" description="SAP" evidence="20">
    <location>
        <begin position="219"/>
        <end position="253"/>
    </location>
</feature>
<evidence type="ECO:0000256" key="3">
    <source>
        <dbReference type="ARBA" id="ARBA00004906"/>
    </source>
</evidence>
<evidence type="ECO:0000313" key="21">
    <source>
        <dbReference type="EMBL" id="PHH60834.1"/>
    </source>
</evidence>
<evidence type="ECO:0000256" key="14">
    <source>
        <dbReference type="ARBA" id="ARBA00023204"/>
    </source>
</evidence>
<evidence type="ECO:0000256" key="18">
    <source>
        <dbReference type="SAM" id="MobiDB-lite"/>
    </source>
</evidence>
<evidence type="ECO:0000256" key="2">
    <source>
        <dbReference type="ARBA" id="ARBA00004123"/>
    </source>
</evidence>
<feature type="compositionally biased region" description="Polar residues" evidence="18">
    <location>
        <begin position="138"/>
        <end position="154"/>
    </location>
</feature>
<dbReference type="GO" id="GO:0006301">
    <property type="term" value="P:DNA damage tolerance"/>
    <property type="evidence" value="ECO:0007669"/>
    <property type="project" value="InterPro"/>
</dbReference>
<dbReference type="FunFam" id="3.30.40.10:FF:000172">
    <property type="entry name" value="E3 ubiquitin-protein ligase RAD18"/>
    <property type="match status" value="1"/>
</dbReference>
<evidence type="ECO:0000259" key="19">
    <source>
        <dbReference type="PROSITE" id="PS50089"/>
    </source>
</evidence>
<dbReference type="PROSITE" id="PS50089">
    <property type="entry name" value="ZF_RING_2"/>
    <property type="match status" value="1"/>
</dbReference>
<dbReference type="Pfam" id="PF13923">
    <property type="entry name" value="zf-C3HC4_2"/>
    <property type="match status" value="1"/>
</dbReference>
<evidence type="ECO:0000259" key="20">
    <source>
        <dbReference type="PROSITE" id="PS50800"/>
    </source>
</evidence>
<keyword evidence="8 17" id="KW-0479">Metal-binding</keyword>
<sequence>MSAQEIPDSTDWLATPLSGLAAVEAALRCQVCKDFYKTPMMTSCSHTFCSLCIRRALSSDGRCPLCRAMEQELKLRSNLSLEEAVEAFTHARSVILPFASEALAPSPSPRKRRQSQQEAQSPPKRLRTSARLSKNRTAHTPQDQSGASSPQSTDETSERDAQDHVPCPSCQREMKAWQVFDHLQACPGPSDISSAPLPLITQLAPRHDKSHERLPALNYSILKEQALRKKLAELGISSQGSRSLLERRHREWITLWNSNCDAARPKRRLELLRDLDVWERTQGGKAPTAGKEVQKAAAIRDRNFDGAAWAAKHDSSFKHLAISARRAKAQSVVDTDHGGQGKAGDAVAAPSPMTQPTKCPSPTISHDSPEAHELASSRLPIASASDALQMASSGSREEHNL</sequence>
<evidence type="ECO:0000256" key="1">
    <source>
        <dbReference type="ARBA" id="ARBA00000900"/>
    </source>
</evidence>
<keyword evidence="22" id="KW-1185">Reference proteome</keyword>
<dbReference type="GO" id="GO:0006513">
    <property type="term" value="P:protein monoubiquitination"/>
    <property type="evidence" value="ECO:0007669"/>
    <property type="project" value="InterPro"/>
</dbReference>
<feature type="compositionally biased region" description="Basic residues" evidence="18">
    <location>
        <begin position="124"/>
        <end position="137"/>
    </location>
</feature>
<comment type="function">
    <text evidence="17">E3 RING-finger protein, member of the UBC2/RAD6 epistasis group. Associates to the E2 ubiquitin conjugating enzyme UBC2/RAD6 to form the UBC2-RAD18 ubiquitin ligase complex involved in postreplicative repair (PRR) of damaged DNA.</text>
</comment>
<accession>A0A2C5Y1L0</accession>
<dbReference type="Gene3D" id="3.30.40.10">
    <property type="entry name" value="Zinc/RING finger domain, C3HC4 (zinc finger)"/>
    <property type="match status" value="1"/>
</dbReference>
<dbReference type="SMART" id="SM00184">
    <property type="entry name" value="RING"/>
    <property type="match status" value="1"/>
</dbReference>
<evidence type="ECO:0000256" key="16">
    <source>
        <dbReference type="PROSITE-ProRule" id="PRU00175"/>
    </source>
</evidence>
<dbReference type="InterPro" id="IPR017907">
    <property type="entry name" value="Znf_RING_CS"/>
</dbReference>
<feature type="region of interest" description="Disordered" evidence="18">
    <location>
        <begin position="334"/>
        <end position="401"/>
    </location>
</feature>
<dbReference type="GO" id="GO:0061630">
    <property type="term" value="F:ubiquitin protein ligase activity"/>
    <property type="evidence" value="ECO:0007669"/>
    <property type="project" value="UniProtKB-UniRule"/>
</dbReference>
<dbReference type="GO" id="GO:0003697">
    <property type="term" value="F:single-stranded DNA binding"/>
    <property type="evidence" value="ECO:0007669"/>
    <property type="project" value="UniProtKB-UniRule"/>
</dbReference>
<comment type="subunit">
    <text evidence="17">Interacts with E2 UBC2, forming a complex with ubiquitin ligase activity.</text>
</comment>
<comment type="caution">
    <text evidence="21">The sequence shown here is derived from an EMBL/GenBank/DDBJ whole genome shotgun (WGS) entry which is preliminary data.</text>
</comment>
<dbReference type="SMART" id="SM00513">
    <property type="entry name" value="SAP"/>
    <property type="match status" value="1"/>
</dbReference>
<dbReference type="InterPro" id="IPR001841">
    <property type="entry name" value="Znf_RING"/>
</dbReference>
<dbReference type="SUPFAM" id="SSF57850">
    <property type="entry name" value="RING/U-box"/>
    <property type="match status" value="1"/>
</dbReference>
<dbReference type="InterPro" id="IPR003034">
    <property type="entry name" value="SAP_dom"/>
</dbReference>
<dbReference type="GO" id="GO:0005634">
    <property type="term" value="C:nucleus"/>
    <property type="evidence" value="ECO:0007669"/>
    <property type="project" value="UniProtKB-SubCell"/>
</dbReference>
<keyword evidence="14 17" id="KW-0234">DNA repair</keyword>
<name>A0A2C5Y1L0_9HYPO</name>
<evidence type="ECO:0000256" key="7">
    <source>
        <dbReference type="ARBA" id="ARBA00022679"/>
    </source>
</evidence>
<protein>
    <recommendedName>
        <fullName evidence="6 17">Postreplication repair E3 ubiquitin-protein ligase RAD18</fullName>
        <ecNumber evidence="5 17">2.3.2.27</ecNumber>
    </recommendedName>
    <alternativeName>
        <fullName evidence="17">RING-type E3 ubiquitin transferase RAD18</fullName>
    </alternativeName>
</protein>
<comment type="subcellular location">
    <subcellularLocation>
        <location evidence="2 17">Nucleus</location>
    </subcellularLocation>
</comment>
<keyword evidence="13 17" id="KW-0238">DNA-binding</keyword>
<evidence type="ECO:0000256" key="4">
    <source>
        <dbReference type="ARBA" id="ARBA00009506"/>
    </source>
</evidence>
<evidence type="ECO:0000256" key="10">
    <source>
        <dbReference type="ARBA" id="ARBA00022771"/>
    </source>
</evidence>
<dbReference type="InterPro" id="IPR013083">
    <property type="entry name" value="Znf_RING/FYVE/PHD"/>
</dbReference>
<dbReference type="UniPathway" id="UPA00143"/>
<evidence type="ECO:0000256" key="17">
    <source>
        <dbReference type="RuleBase" id="RU368093"/>
    </source>
</evidence>
<dbReference type="PANTHER" id="PTHR14134:SF2">
    <property type="entry name" value="E3 UBIQUITIN-PROTEIN LIGASE RAD18"/>
    <property type="match status" value="1"/>
</dbReference>
<dbReference type="InterPro" id="IPR039577">
    <property type="entry name" value="Rad18"/>
</dbReference>
<organism evidence="21 22">
    <name type="scientific">Ophiocordyceps australis</name>
    <dbReference type="NCBI Taxonomy" id="1399860"/>
    <lineage>
        <taxon>Eukaryota</taxon>
        <taxon>Fungi</taxon>
        <taxon>Dikarya</taxon>
        <taxon>Ascomycota</taxon>
        <taxon>Pezizomycotina</taxon>
        <taxon>Sordariomycetes</taxon>
        <taxon>Hypocreomycetidae</taxon>
        <taxon>Hypocreales</taxon>
        <taxon>Ophiocordycipitaceae</taxon>
        <taxon>Ophiocordyceps</taxon>
    </lineage>
</organism>
<evidence type="ECO:0000256" key="15">
    <source>
        <dbReference type="ARBA" id="ARBA00023242"/>
    </source>
</evidence>
<dbReference type="AlphaFoldDB" id="A0A2C5Y1L0"/>
<evidence type="ECO:0000256" key="8">
    <source>
        <dbReference type="ARBA" id="ARBA00022723"/>
    </source>
</evidence>
<comment type="catalytic activity">
    <reaction evidence="1 17">
        <text>S-ubiquitinyl-[E2 ubiquitin-conjugating enzyme]-L-cysteine + [acceptor protein]-L-lysine = [E2 ubiquitin-conjugating enzyme]-L-cysteine + N(6)-ubiquitinyl-[acceptor protein]-L-lysine.</text>
        <dbReference type="EC" id="2.3.2.27"/>
    </reaction>
</comment>
<evidence type="ECO:0000313" key="22">
    <source>
        <dbReference type="Proteomes" id="UP000226192"/>
    </source>
</evidence>
<dbReference type="PANTHER" id="PTHR14134">
    <property type="entry name" value="E3 UBIQUITIN-PROTEIN LIGASE RAD18"/>
    <property type="match status" value="1"/>
</dbReference>
<dbReference type="EC" id="2.3.2.27" evidence="5 17"/>
<gene>
    <name evidence="21" type="ORF">CDD81_1131</name>
</gene>
<keyword evidence="9 17" id="KW-0227">DNA damage</keyword>
<evidence type="ECO:0000256" key="13">
    <source>
        <dbReference type="ARBA" id="ARBA00023125"/>
    </source>
</evidence>
<reference evidence="21 22" key="1">
    <citation type="submission" date="2017-06" db="EMBL/GenBank/DDBJ databases">
        <title>Ant-infecting Ophiocordyceps genomes reveal a high diversity of potential behavioral manipulation genes and a possible major role for enterotoxins.</title>
        <authorList>
            <person name="De Bekker C."/>
            <person name="Evans H.C."/>
            <person name="Brachmann A."/>
            <person name="Hughes D.P."/>
        </authorList>
    </citation>
    <scope>NUCLEOTIDE SEQUENCE [LARGE SCALE GENOMIC DNA]</scope>
    <source>
        <strain evidence="21 22">Map64</strain>
    </source>
</reference>